<proteinExistence type="predicted"/>
<dbReference type="Proteomes" id="UP001189429">
    <property type="component" value="Unassembled WGS sequence"/>
</dbReference>
<feature type="non-terminal residue" evidence="1">
    <location>
        <position position="295"/>
    </location>
</feature>
<comment type="caution">
    <text evidence="1">The sequence shown here is derived from an EMBL/GenBank/DDBJ whole genome shotgun (WGS) entry which is preliminary data.</text>
</comment>
<accession>A0ABN9USG8</accession>
<protein>
    <submittedName>
        <fullName evidence="1">Uncharacterized protein</fullName>
    </submittedName>
</protein>
<organism evidence="1 2">
    <name type="scientific">Prorocentrum cordatum</name>
    <dbReference type="NCBI Taxonomy" id="2364126"/>
    <lineage>
        <taxon>Eukaryota</taxon>
        <taxon>Sar</taxon>
        <taxon>Alveolata</taxon>
        <taxon>Dinophyceae</taxon>
        <taxon>Prorocentrales</taxon>
        <taxon>Prorocentraceae</taxon>
        <taxon>Prorocentrum</taxon>
    </lineage>
</organism>
<keyword evidence="2" id="KW-1185">Reference proteome</keyword>
<evidence type="ECO:0000313" key="2">
    <source>
        <dbReference type="Proteomes" id="UP001189429"/>
    </source>
</evidence>
<gene>
    <name evidence="1" type="ORF">PCOR1329_LOCUS50824</name>
</gene>
<evidence type="ECO:0000313" key="1">
    <source>
        <dbReference type="EMBL" id="CAK0862389.1"/>
    </source>
</evidence>
<name>A0ABN9USG8_9DINO</name>
<sequence length="295" mass="32932">MKLGRLGLATALKEEFDFNERCEMAAKGDILTMSHSAPRALTKEISAKQPPLHHQAKFLLVVRALKDWRLKAVTKGIEAVIDKFWDIQSPSKLGADAEEHVEFNVEQPRLRAVGGSTSERCGKMIDNLYDCIMCPLIADGENSVSVRTAICKKLTLKVDEVMQCDPNGELEDWGDTLVNMCSAMIGISVKDSKLTRECWLAAEHMEKTHSPLFSSIKAIPFWRDALAEYRRVLPATKKLQAPISAAVEELQGLPDPMAPQRVITIEKSMVQLTDAKNQQVRVGEYVDLETELGKR</sequence>
<reference evidence="1" key="1">
    <citation type="submission" date="2023-10" db="EMBL/GenBank/DDBJ databases">
        <authorList>
            <person name="Chen Y."/>
            <person name="Shah S."/>
            <person name="Dougan E. K."/>
            <person name="Thang M."/>
            <person name="Chan C."/>
        </authorList>
    </citation>
    <scope>NUCLEOTIDE SEQUENCE [LARGE SCALE GENOMIC DNA]</scope>
</reference>
<dbReference type="EMBL" id="CAUYUJ010016158">
    <property type="protein sequence ID" value="CAK0862389.1"/>
    <property type="molecule type" value="Genomic_DNA"/>
</dbReference>